<feature type="compositionally biased region" description="Basic and acidic residues" evidence="1">
    <location>
        <begin position="1"/>
        <end position="22"/>
    </location>
</feature>
<organism evidence="2 3">
    <name type="scientific">Consotaella salsifontis</name>
    <dbReference type="NCBI Taxonomy" id="1365950"/>
    <lineage>
        <taxon>Bacteria</taxon>
        <taxon>Pseudomonadati</taxon>
        <taxon>Pseudomonadota</taxon>
        <taxon>Alphaproteobacteria</taxon>
        <taxon>Hyphomicrobiales</taxon>
        <taxon>Aurantimonadaceae</taxon>
        <taxon>Consotaella</taxon>
    </lineage>
</organism>
<dbReference type="Proteomes" id="UP000190135">
    <property type="component" value="Unassembled WGS sequence"/>
</dbReference>
<dbReference type="STRING" id="1365950.SAMN05428963_101381"/>
<dbReference type="AlphaFoldDB" id="A0A1T4LVK5"/>
<sequence length="105" mass="12032">MTIDRRNDDKPETASRSRHAERPPTASEQLEELLGYPWPFPGRPPKHDLSTWTVTDDWPDPVPVTEAEIEVFERWFGDLFDELFGPDIALPDAGTEIDLENGTRK</sequence>
<reference evidence="2 3" key="1">
    <citation type="submission" date="2017-02" db="EMBL/GenBank/DDBJ databases">
        <authorList>
            <person name="Peterson S.W."/>
        </authorList>
    </citation>
    <scope>NUCLEOTIDE SEQUENCE [LARGE SCALE GENOMIC DNA]</scope>
    <source>
        <strain evidence="2 3">USBA 369</strain>
    </source>
</reference>
<evidence type="ECO:0000313" key="3">
    <source>
        <dbReference type="Proteomes" id="UP000190135"/>
    </source>
</evidence>
<keyword evidence="3" id="KW-1185">Reference proteome</keyword>
<evidence type="ECO:0000256" key="1">
    <source>
        <dbReference type="SAM" id="MobiDB-lite"/>
    </source>
</evidence>
<protein>
    <submittedName>
        <fullName evidence="2">Uncharacterized protein</fullName>
    </submittedName>
</protein>
<dbReference type="EMBL" id="FUXL01000001">
    <property type="protein sequence ID" value="SJZ58715.1"/>
    <property type="molecule type" value="Genomic_DNA"/>
</dbReference>
<dbReference type="RefSeq" id="WP_050742844.1">
    <property type="nucleotide sequence ID" value="NZ_FUXL01000001.1"/>
</dbReference>
<gene>
    <name evidence="2" type="ORF">SAMN05428963_101381</name>
</gene>
<proteinExistence type="predicted"/>
<feature type="region of interest" description="Disordered" evidence="1">
    <location>
        <begin position="1"/>
        <end position="28"/>
    </location>
</feature>
<evidence type="ECO:0000313" key="2">
    <source>
        <dbReference type="EMBL" id="SJZ58715.1"/>
    </source>
</evidence>
<name>A0A1T4LVK5_9HYPH</name>
<accession>A0A1T4LVK5</accession>